<evidence type="ECO:0000256" key="1">
    <source>
        <dbReference type="ARBA" id="ARBA00023002"/>
    </source>
</evidence>
<evidence type="ECO:0000259" key="3">
    <source>
        <dbReference type="Pfam" id="PF02826"/>
    </source>
</evidence>
<organism evidence="4 5">
    <name type="scientific">Kwoniella dendrophila CBS 6074</name>
    <dbReference type="NCBI Taxonomy" id="1295534"/>
    <lineage>
        <taxon>Eukaryota</taxon>
        <taxon>Fungi</taxon>
        <taxon>Dikarya</taxon>
        <taxon>Basidiomycota</taxon>
        <taxon>Agaricomycotina</taxon>
        <taxon>Tremellomycetes</taxon>
        <taxon>Tremellales</taxon>
        <taxon>Cryptococcaceae</taxon>
        <taxon>Kwoniella</taxon>
    </lineage>
</organism>
<proteinExistence type="predicted"/>
<feature type="domain" description="D-isomer specific 2-hydroxyacid dehydrogenase NAD-binding" evidence="3">
    <location>
        <begin position="157"/>
        <end position="328"/>
    </location>
</feature>
<evidence type="ECO:0000313" key="4">
    <source>
        <dbReference type="EMBL" id="WWC92018.1"/>
    </source>
</evidence>
<dbReference type="InterPro" id="IPR036291">
    <property type="entry name" value="NAD(P)-bd_dom_sf"/>
</dbReference>
<gene>
    <name evidence="4" type="ORF">L201_006972</name>
</gene>
<dbReference type="FunFam" id="3.40.50.720:FF:000363">
    <property type="entry name" value="D-isomer specific 2-hydroxyacid dehydrogenase"/>
    <property type="match status" value="1"/>
</dbReference>
<dbReference type="Proteomes" id="UP001355207">
    <property type="component" value="Chromosome 9"/>
</dbReference>
<dbReference type="GO" id="GO:0016491">
    <property type="term" value="F:oxidoreductase activity"/>
    <property type="evidence" value="ECO:0007669"/>
    <property type="project" value="UniProtKB-KW"/>
</dbReference>
<reference evidence="4 5" key="1">
    <citation type="submission" date="2024-01" db="EMBL/GenBank/DDBJ databases">
        <title>Comparative genomics of Cryptococcus and Kwoniella reveals pathogenesis evolution and contrasting modes of karyotype evolution via chromosome fusion or intercentromeric recombination.</title>
        <authorList>
            <person name="Coelho M.A."/>
            <person name="David-Palma M."/>
            <person name="Shea T."/>
            <person name="Bowers K."/>
            <person name="McGinley-Smith S."/>
            <person name="Mohammad A.W."/>
            <person name="Gnirke A."/>
            <person name="Yurkov A.M."/>
            <person name="Nowrousian M."/>
            <person name="Sun S."/>
            <person name="Cuomo C.A."/>
            <person name="Heitman J."/>
        </authorList>
    </citation>
    <scope>NUCLEOTIDE SEQUENCE [LARGE SCALE GENOMIC DNA]</scope>
    <source>
        <strain evidence="4 5">CBS 6074</strain>
    </source>
</reference>
<sequence>MSPSTTYENVIVTCDITDKKLKEIEKVYKNVSFYPGEKSNDIPKDVLEKVDIWYTNWLGLPKSIGSLNQIPNTKVLQLSSAGANIALSTEIMKTDQARKQIKVCSASGMHVLSIPQYIVANVINLYMKLQIQFHIARTQATWPKRDQVVKECGASGEAFPGNRSVMGKTVGLLGYGHIARETARLFKAFNCKIIAANSKGDRRAEDGYRISGTGDADGSIPDEFYSTNDEKSFSTFLSQCDILVASLPSTPQTTWMITQKHLESLPKGAIFCNVGRGDLVKSEHILNALDSPSSGLWGAILDVTDPEPLTDNHPLFKHSNVIVTPHTSGSFEGYFDSGADILIAQYENLKNGKQPMNIVDPVKGY</sequence>
<dbReference type="Gene3D" id="3.40.50.720">
    <property type="entry name" value="NAD(P)-binding Rossmann-like Domain"/>
    <property type="match status" value="2"/>
</dbReference>
<accession>A0AAX4K4B1</accession>
<dbReference type="InterPro" id="IPR006140">
    <property type="entry name" value="D-isomer_DH_NAD-bd"/>
</dbReference>
<dbReference type="GO" id="GO:0051287">
    <property type="term" value="F:NAD binding"/>
    <property type="evidence" value="ECO:0007669"/>
    <property type="project" value="InterPro"/>
</dbReference>
<name>A0AAX4K4B1_9TREE</name>
<evidence type="ECO:0000256" key="2">
    <source>
        <dbReference type="ARBA" id="ARBA00023027"/>
    </source>
</evidence>
<dbReference type="PANTHER" id="PTHR43333:SF1">
    <property type="entry name" value="D-ISOMER SPECIFIC 2-HYDROXYACID DEHYDROGENASE NAD-BINDING DOMAIN-CONTAINING PROTEIN"/>
    <property type="match status" value="1"/>
</dbReference>
<evidence type="ECO:0000313" key="5">
    <source>
        <dbReference type="Proteomes" id="UP001355207"/>
    </source>
</evidence>
<dbReference type="PANTHER" id="PTHR43333">
    <property type="entry name" value="2-HACID_DH_C DOMAIN-CONTAINING PROTEIN"/>
    <property type="match status" value="1"/>
</dbReference>
<dbReference type="Pfam" id="PF02826">
    <property type="entry name" value="2-Hacid_dh_C"/>
    <property type="match status" value="1"/>
</dbReference>
<dbReference type="SUPFAM" id="SSF51735">
    <property type="entry name" value="NAD(P)-binding Rossmann-fold domains"/>
    <property type="match status" value="1"/>
</dbReference>
<dbReference type="AlphaFoldDB" id="A0AAX4K4B1"/>
<dbReference type="GeneID" id="91097641"/>
<dbReference type="RefSeq" id="XP_066078780.1">
    <property type="nucleotide sequence ID" value="XM_066222683.1"/>
</dbReference>
<keyword evidence="2" id="KW-0520">NAD</keyword>
<keyword evidence="1" id="KW-0560">Oxidoreductase</keyword>
<keyword evidence="5" id="KW-1185">Reference proteome</keyword>
<protein>
    <recommendedName>
        <fullName evidence="3">D-isomer specific 2-hydroxyacid dehydrogenase NAD-binding domain-containing protein</fullName>
    </recommendedName>
</protein>
<dbReference type="EMBL" id="CP144106">
    <property type="protein sequence ID" value="WWC92018.1"/>
    <property type="molecule type" value="Genomic_DNA"/>
</dbReference>